<dbReference type="PANTHER" id="PTHR43244">
    <property type="match status" value="1"/>
</dbReference>
<dbReference type="NCBIfam" id="TIGR03557">
    <property type="entry name" value="F420_G6P_family"/>
    <property type="match status" value="1"/>
</dbReference>
<dbReference type="Proteomes" id="UP001165136">
    <property type="component" value="Unassembled WGS sequence"/>
</dbReference>
<reference evidence="3" key="1">
    <citation type="submission" date="2023-03" db="EMBL/GenBank/DDBJ databases">
        <title>Amycolatopsis taiwanensis NBRC 103393.</title>
        <authorList>
            <person name="Ichikawa N."/>
            <person name="Sato H."/>
            <person name="Tonouchi N."/>
        </authorList>
    </citation>
    <scope>NUCLEOTIDE SEQUENCE</scope>
    <source>
        <strain evidence="3">NBRC 103393</strain>
    </source>
</reference>
<dbReference type="PANTHER" id="PTHR43244:SF1">
    <property type="entry name" value="5,10-METHYLENETETRAHYDROMETHANOPTERIN REDUCTASE"/>
    <property type="match status" value="1"/>
</dbReference>
<dbReference type="PROSITE" id="PS51318">
    <property type="entry name" value="TAT"/>
    <property type="match status" value="1"/>
</dbReference>
<evidence type="ECO:0000256" key="1">
    <source>
        <dbReference type="ARBA" id="ARBA00023002"/>
    </source>
</evidence>
<protein>
    <submittedName>
        <fullName evidence="3">F420-dependent hydroxymycolic acid dehydrogenase</fullName>
    </submittedName>
</protein>
<feature type="domain" description="Luciferase-like" evidence="2">
    <location>
        <begin position="51"/>
        <end position="340"/>
    </location>
</feature>
<dbReference type="InterPro" id="IPR019945">
    <property type="entry name" value="F420_G6P_DH-rel"/>
</dbReference>
<gene>
    <name evidence="3" type="primary">fgd2</name>
    <name evidence="3" type="ORF">Atai01_08880</name>
</gene>
<dbReference type="AlphaFoldDB" id="A0A9W6VEX4"/>
<name>A0A9W6VEX4_9PSEU</name>
<accession>A0A9W6VEX4</accession>
<organism evidence="3 4">
    <name type="scientific">Amycolatopsis taiwanensis</name>
    <dbReference type="NCBI Taxonomy" id="342230"/>
    <lineage>
        <taxon>Bacteria</taxon>
        <taxon>Bacillati</taxon>
        <taxon>Actinomycetota</taxon>
        <taxon>Actinomycetes</taxon>
        <taxon>Pseudonocardiales</taxon>
        <taxon>Pseudonocardiaceae</taxon>
        <taxon>Amycolatopsis</taxon>
    </lineage>
</organism>
<dbReference type="NCBIfam" id="TIGR04465">
    <property type="entry name" value="ArgArg_F420"/>
    <property type="match status" value="1"/>
</dbReference>
<dbReference type="CDD" id="cd01097">
    <property type="entry name" value="Tetrahydromethanopterin_reductase"/>
    <property type="match status" value="1"/>
</dbReference>
<evidence type="ECO:0000259" key="2">
    <source>
        <dbReference type="Pfam" id="PF00296"/>
    </source>
</evidence>
<dbReference type="Gene3D" id="3.20.20.30">
    <property type="entry name" value="Luciferase-like domain"/>
    <property type="match status" value="1"/>
</dbReference>
<keyword evidence="4" id="KW-1185">Reference proteome</keyword>
<evidence type="ECO:0000313" key="4">
    <source>
        <dbReference type="Proteomes" id="UP001165136"/>
    </source>
</evidence>
<dbReference type="RefSeq" id="WP_285485959.1">
    <property type="nucleotide sequence ID" value="NZ_BSTI01000002.1"/>
</dbReference>
<evidence type="ECO:0000313" key="3">
    <source>
        <dbReference type="EMBL" id="GLY64269.1"/>
    </source>
</evidence>
<comment type="caution">
    <text evidence="3">The sequence shown here is derived from an EMBL/GenBank/DDBJ whole genome shotgun (WGS) entry which is preliminary data.</text>
</comment>
<dbReference type="SUPFAM" id="SSF51679">
    <property type="entry name" value="Bacterial luciferase-like"/>
    <property type="match status" value="1"/>
</dbReference>
<dbReference type="EMBL" id="BSTI01000002">
    <property type="protein sequence ID" value="GLY64269.1"/>
    <property type="molecule type" value="Genomic_DNA"/>
</dbReference>
<dbReference type="GO" id="GO:0016705">
    <property type="term" value="F:oxidoreductase activity, acting on paired donors, with incorporation or reduction of molecular oxygen"/>
    <property type="evidence" value="ECO:0007669"/>
    <property type="project" value="InterPro"/>
</dbReference>
<keyword evidence="1" id="KW-0560">Oxidoreductase</keyword>
<dbReference type="InterPro" id="IPR050564">
    <property type="entry name" value="F420-G6PD/mer"/>
</dbReference>
<dbReference type="InterPro" id="IPR036661">
    <property type="entry name" value="Luciferase-like_sf"/>
</dbReference>
<dbReference type="InterPro" id="IPR011251">
    <property type="entry name" value="Luciferase-like_dom"/>
</dbReference>
<sequence length="366" mass="40154">MEGNPHRSAAGLSRRQFGTAAAGLAAALGTPEARGNTAGSEPPGRETGVGLALSHEQFRTPQLVGFAEQAEQAGFGPVWASDHLQPWQDDQGHSMFPWLTLALIGERTHRMHFGTGVTCPTYRHHPSNIAQAFASLALLSPGRVYLGVGTGEALNELAGTGHWGRYAERHDRLVEAITLIRQLWTGRRLSFAGRYFQTDQLKLYDLPERPPPVYVAAAGPKSARLAGQHGDGWITQYELVFDPKLRAAFDDGARAAGKNPDAMPKWAEVFAVVGDQQQIDRAAELWRFIAAPSDDEPNPVTIQQKASRVPLATVVANWTTGTDPDVHIRTVRRFLDAGVTPIMHFPQHDPREAIDFYRAKVFPRLP</sequence>
<proteinExistence type="predicted"/>
<dbReference type="InterPro" id="IPR031017">
    <property type="entry name" value="F420_FGD2"/>
</dbReference>
<dbReference type="Pfam" id="PF00296">
    <property type="entry name" value="Bac_luciferase"/>
    <property type="match status" value="1"/>
</dbReference>
<dbReference type="InterPro" id="IPR006311">
    <property type="entry name" value="TAT_signal"/>
</dbReference>